<accession>A0A9W7G891</accession>
<dbReference type="GO" id="GO:0005737">
    <property type="term" value="C:cytoplasm"/>
    <property type="evidence" value="ECO:0007669"/>
    <property type="project" value="UniProtKB-SubCell"/>
</dbReference>
<evidence type="ECO:0000256" key="1">
    <source>
        <dbReference type="ARBA" id="ARBA00004123"/>
    </source>
</evidence>
<name>A0A9W7G891_9STRA</name>
<evidence type="ECO:0000256" key="4">
    <source>
        <dbReference type="ARBA" id="ARBA00005881"/>
    </source>
</evidence>
<sequence>MKASPVAATSACSSAPSSFITVPSFIYIGDCSLYKVIIEDEATSSLPLNSLNDVRKAKVATTVSIGSGVHTEEINCIHSLSPSDTFITGGCDGIVCHWKGYASSPLSSLSLDETTTSTIKLEQIDGIVTSCWHGKTQEKGIEVTIAGSTEIGASRVFIDSKPHPISSEIIESLHVLPFSSLLLLLTASATPRNHHITVHSISPSGELQKIGALQGHMDWVRSFSSTSLSPSSKIVASSAADHRMRLWKVSLKAPTPPTVAKNLTVDSDGHLEGEARLIIPQSSPSPPISVTLEAVLIGHEETCTSCSFHPTISDVLLTSSMDRTLLIWRPSPDGTYSPVAKLGSSGGVIGGSVGNSLLGYTHAGWLEGGRGVVGVGYGGSVSVWSPTPEPPPQLSSPPPPPETTSEIPPLWKLTHTITGHFQPVKDLAFPPCGRYLLTCSSDQTTRLWSPTVGSPDSWVELCRPQVHGYEVVALAPLGYPAHRLASGGDEKVIRVFDAPSSSLERLKNLGGAEIGEDEEEGIEGGRQERAYVPALGLSNMGGDVDRLKEDDIEDSEDESEGAEGALQARNLTMPGERELGVKTIWLEVGKMGGHDGEVLTMASTALCKVEDGKKKQPILLSANKSRDEKTSGIRVWDVARNVCTAILSGGHKSSVCCLAFNDAGTVVASSGKDRRLCLWSLPAAGEAGEAGGAGEPALMARVEGAHKRIVWCLDWCRGESDGRFLATGSRDGKVKIWDTSLAPPVAVHVIDIGEPVTALAFGFRPFSNFLALGTESGVVSVLEIGEDFKSHTVKVENMPNGHRKTVNKVAFRPGQEKLQLASCGDDHGVRIWSLE</sequence>
<evidence type="ECO:0000256" key="2">
    <source>
        <dbReference type="ARBA" id="ARBA00004496"/>
    </source>
</evidence>
<keyword evidence="8" id="KW-0819">tRNA processing</keyword>
<feature type="compositionally biased region" description="Pro residues" evidence="12">
    <location>
        <begin position="387"/>
        <end position="402"/>
    </location>
</feature>
<organism evidence="13 14">
    <name type="scientific">Triparma columacea</name>
    <dbReference type="NCBI Taxonomy" id="722753"/>
    <lineage>
        <taxon>Eukaryota</taxon>
        <taxon>Sar</taxon>
        <taxon>Stramenopiles</taxon>
        <taxon>Ochrophyta</taxon>
        <taxon>Bolidophyceae</taxon>
        <taxon>Parmales</taxon>
        <taxon>Triparmaceae</taxon>
        <taxon>Triparma</taxon>
    </lineage>
</organism>
<feature type="repeat" description="WD" evidence="11">
    <location>
        <begin position="296"/>
        <end position="328"/>
    </location>
</feature>
<dbReference type="Pfam" id="PF00400">
    <property type="entry name" value="WD40"/>
    <property type="match status" value="7"/>
</dbReference>
<evidence type="ECO:0000256" key="8">
    <source>
        <dbReference type="ARBA" id="ARBA00022694"/>
    </source>
</evidence>
<proteinExistence type="inferred from homology"/>
<feature type="repeat" description="WD" evidence="11">
    <location>
        <begin position="648"/>
        <end position="681"/>
    </location>
</feature>
<comment type="subcellular location">
    <subcellularLocation>
        <location evidence="2">Cytoplasm</location>
    </subcellularLocation>
    <subcellularLocation>
        <location evidence="1">Nucleus</location>
    </subcellularLocation>
</comment>
<keyword evidence="6" id="KW-0963">Cytoplasm</keyword>
<keyword evidence="7 11" id="KW-0853">WD repeat</keyword>
<evidence type="ECO:0000256" key="10">
    <source>
        <dbReference type="ARBA" id="ARBA00023242"/>
    </source>
</evidence>
<dbReference type="GO" id="GO:0002098">
    <property type="term" value="P:tRNA wobble uridine modification"/>
    <property type="evidence" value="ECO:0007669"/>
    <property type="project" value="InterPro"/>
</dbReference>
<comment type="similarity">
    <text evidence="4">Belongs to the WD repeat ELP2 family.</text>
</comment>
<dbReference type="GO" id="GO:0033588">
    <property type="term" value="C:elongator holoenzyme complex"/>
    <property type="evidence" value="ECO:0007669"/>
    <property type="project" value="InterPro"/>
</dbReference>
<dbReference type="InterPro" id="IPR020472">
    <property type="entry name" value="WD40_PAC1"/>
</dbReference>
<comment type="caution">
    <text evidence="13">The sequence shown here is derived from an EMBL/GenBank/DDBJ whole genome shotgun (WGS) entry which is preliminary data.</text>
</comment>
<keyword evidence="10" id="KW-0539">Nucleus</keyword>
<dbReference type="OrthoDB" id="27911at2759"/>
<feature type="repeat" description="WD" evidence="11">
    <location>
        <begin position="417"/>
        <end position="449"/>
    </location>
</feature>
<keyword evidence="9" id="KW-0677">Repeat</keyword>
<dbReference type="InterPro" id="IPR037289">
    <property type="entry name" value="Elp2"/>
</dbReference>
<dbReference type="InterPro" id="IPR001680">
    <property type="entry name" value="WD40_rpt"/>
</dbReference>
<dbReference type="SUPFAM" id="SSF50978">
    <property type="entry name" value="WD40 repeat-like"/>
    <property type="match status" value="1"/>
</dbReference>
<dbReference type="Gene3D" id="2.130.10.10">
    <property type="entry name" value="YVTN repeat-like/Quinoprotein amine dehydrogenase"/>
    <property type="match status" value="4"/>
</dbReference>
<dbReference type="GO" id="GO:0005634">
    <property type="term" value="C:nucleus"/>
    <property type="evidence" value="ECO:0007669"/>
    <property type="project" value="UniProtKB-SubCell"/>
</dbReference>
<dbReference type="AlphaFoldDB" id="A0A9W7G891"/>
<gene>
    <name evidence="13" type="ORF">TrCOL_g10043</name>
</gene>
<dbReference type="Proteomes" id="UP001165065">
    <property type="component" value="Unassembled WGS sequence"/>
</dbReference>
<evidence type="ECO:0000256" key="12">
    <source>
        <dbReference type="SAM" id="MobiDB-lite"/>
    </source>
</evidence>
<dbReference type="PRINTS" id="PR00320">
    <property type="entry name" value="GPROTEINBRPT"/>
</dbReference>
<dbReference type="InterPro" id="IPR015943">
    <property type="entry name" value="WD40/YVTN_repeat-like_dom_sf"/>
</dbReference>
<keyword evidence="14" id="KW-1185">Reference proteome</keyword>
<dbReference type="PANTHER" id="PTHR44111">
    <property type="entry name" value="ELONGATOR COMPLEX PROTEIN 2"/>
    <property type="match status" value="1"/>
</dbReference>
<feature type="repeat" description="WD" evidence="11">
    <location>
        <begin position="799"/>
        <end position="835"/>
    </location>
</feature>
<comment type="pathway">
    <text evidence="3">tRNA modification; 5-methoxycarbonylmethyl-2-thiouridine-tRNA biosynthesis.</text>
</comment>
<evidence type="ECO:0000313" key="13">
    <source>
        <dbReference type="EMBL" id="GMI37267.1"/>
    </source>
</evidence>
<dbReference type="EMBL" id="BRYA01000072">
    <property type="protein sequence ID" value="GMI37267.1"/>
    <property type="molecule type" value="Genomic_DNA"/>
</dbReference>
<feature type="region of interest" description="Disordered" evidence="12">
    <location>
        <begin position="384"/>
        <end position="406"/>
    </location>
</feature>
<evidence type="ECO:0000256" key="3">
    <source>
        <dbReference type="ARBA" id="ARBA00005043"/>
    </source>
</evidence>
<dbReference type="InterPro" id="IPR036322">
    <property type="entry name" value="WD40_repeat_dom_sf"/>
</dbReference>
<evidence type="ECO:0000256" key="6">
    <source>
        <dbReference type="ARBA" id="ARBA00022490"/>
    </source>
</evidence>
<evidence type="ECO:0000313" key="14">
    <source>
        <dbReference type="Proteomes" id="UP001165065"/>
    </source>
</evidence>
<dbReference type="PANTHER" id="PTHR44111:SF1">
    <property type="entry name" value="ELONGATOR COMPLEX PROTEIN 2"/>
    <property type="match status" value="1"/>
</dbReference>
<dbReference type="InterPro" id="IPR011047">
    <property type="entry name" value="Quinoprotein_ADH-like_sf"/>
</dbReference>
<feature type="repeat" description="WD" evidence="11">
    <location>
        <begin position="721"/>
        <end position="738"/>
    </location>
</feature>
<evidence type="ECO:0000256" key="9">
    <source>
        <dbReference type="ARBA" id="ARBA00022737"/>
    </source>
</evidence>
<protein>
    <recommendedName>
        <fullName evidence="5">Elongator complex protein 2</fullName>
    </recommendedName>
</protein>
<reference evidence="14" key="1">
    <citation type="journal article" date="2023" name="Commun. Biol.">
        <title>Genome analysis of Parmales, the sister group of diatoms, reveals the evolutionary specialization of diatoms from phago-mixotrophs to photoautotrophs.</title>
        <authorList>
            <person name="Ban H."/>
            <person name="Sato S."/>
            <person name="Yoshikawa S."/>
            <person name="Yamada K."/>
            <person name="Nakamura Y."/>
            <person name="Ichinomiya M."/>
            <person name="Sato N."/>
            <person name="Blanc-Mathieu R."/>
            <person name="Endo H."/>
            <person name="Kuwata A."/>
            <person name="Ogata H."/>
        </authorList>
    </citation>
    <scope>NUCLEOTIDE SEQUENCE [LARGE SCALE GENOMIC DNA]</scope>
</reference>
<dbReference type="SUPFAM" id="SSF50998">
    <property type="entry name" value="Quinoprotein alcohol dehydrogenase-like"/>
    <property type="match status" value="1"/>
</dbReference>
<dbReference type="PROSITE" id="PS50082">
    <property type="entry name" value="WD_REPEATS_2"/>
    <property type="match status" value="5"/>
</dbReference>
<evidence type="ECO:0000256" key="11">
    <source>
        <dbReference type="PROSITE-ProRule" id="PRU00221"/>
    </source>
</evidence>
<dbReference type="SMART" id="SM00320">
    <property type="entry name" value="WD40"/>
    <property type="match status" value="9"/>
</dbReference>
<evidence type="ECO:0000256" key="7">
    <source>
        <dbReference type="ARBA" id="ARBA00022574"/>
    </source>
</evidence>
<evidence type="ECO:0000256" key="5">
    <source>
        <dbReference type="ARBA" id="ARBA00020267"/>
    </source>
</evidence>
<dbReference type="PROSITE" id="PS50294">
    <property type="entry name" value="WD_REPEATS_REGION"/>
    <property type="match status" value="5"/>
</dbReference>